<keyword evidence="3" id="KW-1185">Reference proteome</keyword>
<dbReference type="AlphaFoldDB" id="A0A4P9VRG4"/>
<accession>A0A4P9VRG4</accession>
<keyword evidence="1" id="KW-1133">Transmembrane helix</keyword>
<gene>
    <name evidence="2" type="ORF">B9G39_20420</name>
</gene>
<organism evidence="2 3">
    <name type="scientific">Zooshikella ganghwensis</name>
    <dbReference type="NCBI Taxonomy" id="202772"/>
    <lineage>
        <taxon>Bacteria</taxon>
        <taxon>Pseudomonadati</taxon>
        <taxon>Pseudomonadota</taxon>
        <taxon>Gammaproteobacteria</taxon>
        <taxon>Oceanospirillales</taxon>
        <taxon>Zooshikellaceae</taxon>
        <taxon>Zooshikella</taxon>
    </lineage>
</organism>
<proteinExistence type="predicted"/>
<dbReference type="EMBL" id="NDXW01000001">
    <property type="protein sequence ID" value="RDH45626.1"/>
    <property type="molecule type" value="Genomic_DNA"/>
</dbReference>
<comment type="caution">
    <text evidence="2">The sequence shown here is derived from an EMBL/GenBank/DDBJ whole genome shotgun (WGS) entry which is preliminary data.</text>
</comment>
<sequence length="103" mass="11994">MSYLHLFLKIVGLVLIICTGYTIYAWSASVDEIEKICKRLNSSHTLEKIKKEIFDSQFASISGPFEDSNQKYFLIYSTYSFGRYTCSLQLREGRVNKAEFDHF</sequence>
<evidence type="ECO:0000256" key="1">
    <source>
        <dbReference type="SAM" id="Phobius"/>
    </source>
</evidence>
<keyword evidence="1" id="KW-0812">Transmembrane</keyword>
<protein>
    <submittedName>
        <fullName evidence="2">Uncharacterized protein</fullName>
    </submittedName>
</protein>
<dbReference type="RefSeq" id="WP_094788562.1">
    <property type="nucleotide sequence ID" value="NZ_NDXW01000001.1"/>
</dbReference>
<name>A0A4P9VRG4_9GAMM</name>
<evidence type="ECO:0000313" key="2">
    <source>
        <dbReference type="EMBL" id="RDH45626.1"/>
    </source>
</evidence>
<dbReference type="Proteomes" id="UP000257039">
    <property type="component" value="Unassembled WGS sequence"/>
</dbReference>
<evidence type="ECO:0000313" key="3">
    <source>
        <dbReference type="Proteomes" id="UP000257039"/>
    </source>
</evidence>
<reference evidence="2 3" key="1">
    <citation type="submission" date="2017-04" db="EMBL/GenBank/DDBJ databases">
        <title>Draft genome sequence of Zooshikella ganghwensis VG4 isolated from Red Sea sediments.</title>
        <authorList>
            <person name="Rehman Z."/>
            <person name="Alam I."/>
            <person name="Kamau A."/>
            <person name="Bajic V."/>
            <person name="Leiknes T."/>
        </authorList>
    </citation>
    <scope>NUCLEOTIDE SEQUENCE [LARGE SCALE GENOMIC DNA]</scope>
    <source>
        <strain evidence="2 3">VG4</strain>
    </source>
</reference>
<keyword evidence="1" id="KW-0472">Membrane</keyword>
<feature type="transmembrane region" description="Helical" evidence="1">
    <location>
        <begin position="6"/>
        <end position="26"/>
    </location>
</feature>